<dbReference type="VEuPathDB" id="FungiDB:PTTG_06962"/>
<evidence type="ECO:0000313" key="2">
    <source>
        <dbReference type="EMBL" id="OAV94985.1"/>
    </source>
</evidence>
<dbReference type="EMBL" id="ADAS02000034">
    <property type="protein sequence ID" value="OAV94985.1"/>
    <property type="molecule type" value="Genomic_DNA"/>
</dbReference>
<evidence type="ECO:0000313" key="3">
    <source>
        <dbReference type="EnsemblFungi" id="PTTG_06962-t43_1-p1"/>
    </source>
</evidence>
<dbReference type="PANTHER" id="PTHR35204:SF1">
    <property type="entry name" value="ENTEROTOXIN"/>
    <property type="match status" value="1"/>
</dbReference>
<feature type="chain" id="PRO_5009386225" evidence="1">
    <location>
        <begin position="28"/>
        <end position="578"/>
    </location>
</feature>
<reference evidence="3 4" key="3">
    <citation type="journal article" date="2017" name="G3 (Bethesda)">
        <title>Comparative analysis highlights variable genome content of wheat rusts and divergence of the mating loci.</title>
        <authorList>
            <person name="Cuomo C.A."/>
            <person name="Bakkeren G."/>
            <person name="Khalil H.B."/>
            <person name="Panwar V."/>
            <person name="Joly D."/>
            <person name="Linning R."/>
            <person name="Sakthikumar S."/>
            <person name="Song X."/>
            <person name="Adiconis X."/>
            <person name="Fan L."/>
            <person name="Goldberg J.M."/>
            <person name="Levin J.Z."/>
            <person name="Young S."/>
            <person name="Zeng Q."/>
            <person name="Anikster Y."/>
            <person name="Bruce M."/>
            <person name="Wang M."/>
            <person name="Yin C."/>
            <person name="McCallum B."/>
            <person name="Szabo L.J."/>
            <person name="Hulbert S."/>
            <person name="Chen X."/>
            <person name="Fellers J.P."/>
        </authorList>
    </citation>
    <scope>NUCLEOTIDE SEQUENCE</scope>
    <source>
        <strain evidence="3">isolate 1-1 / race 1 (BBBD)</strain>
        <strain evidence="4">Isolate 1-1 / race 1 (BBBD)</strain>
    </source>
</reference>
<organism evidence="2">
    <name type="scientific">Puccinia triticina (isolate 1-1 / race 1 (BBBD))</name>
    <name type="common">Brown leaf rust fungus</name>
    <dbReference type="NCBI Taxonomy" id="630390"/>
    <lineage>
        <taxon>Eukaryota</taxon>
        <taxon>Fungi</taxon>
        <taxon>Dikarya</taxon>
        <taxon>Basidiomycota</taxon>
        <taxon>Pucciniomycotina</taxon>
        <taxon>Pucciniomycetes</taxon>
        <taxon>Pucciniales</taxon>
        <taxon>Pucciniaceae</taxon>
        <taxon>Puccinia</taxon>
    </lineage>
</organism>
<sequence length="578" mass="65475">MTFSNRRIMSKLASFLLSIAFCSNLLSDIPRGQLFFQSPEQATRGPITSRPDTSNLIFASFSALLQQWPNSIFPGGHSIVAGVIPRGTLLYHGANNRKSPPSGMEWLSFDPEMAYSVHAVREGETALYTYSTQRPLKIIYLDGQSASVGTAGYMDSQSLLVNGSVPKEVQEFGPLNVLRGEYRRAEGLCDVGKRLGFEGIVRMNTGFELIWCDFGNGLDLIGETNTTDPFQTQGDNPAQHNPVFHVKSSPLPSEAPWEQTRVATLQYHDPGETRVKLDANSFISFYDRVDSLSEKRIAMNQQYKRSMHRLHGISQEDFANVLDRLENVIARKNSEGWEVNQNDPDWQAIVQKIIHVYSSRLTDLDHLLRDGERNATMKAMDVRRLTYAMLMRYVSFSNFSRIDTSWMDVAITNCTMAFTTTERARENLTESSRVLMGAIEGTLERLCRTAASMFTETVKLDLPNSYYNLNRNPMDDSLLEEKAKVDVVMWKRKLQHLLAWLGWPDGLRCEPQCSANEICMIPMWPAVPVVRIHPFEYTTPFDEMFEAQPLPVCLKWENSKPLANLPAEKMSLIQSPKP</sequence>
<dbReference type="InterPro" id="IPR038921">
    <property type="entry name" value="YOR389W-like"/>
</dbReference>
<dbReference type="AlphaFoldDB" id="A0A0C4F1J1"/>
<feature type="signal peptide" evidence="1">
    <location>
        <begin position="1"/>
        <end position="27"/>
    </location>
</feature>
<reference evidence="3" key="4">
    <citation type="submission" date="2025-05" db="UniProtKB">
        <authorList>
            <consortium name="EnsemblFungi"/>
        </authorList>
    </citation>
    <scope>IDENTIFICATION</scope>
    <source>
        <strain evidence="3">isolate 1-1 / race 1 (BBBD)</strain>
    </source>
</reference>
<gene>
    <name evidence="2" type="ORF">PTTG_06962</name>
</gene>
<dbReference type="Proteomes" id="UP000005240">
    <property type="component" value="Unassembled WGS sequence"/>
</dbReference>
<reference evidence="2" key="1">
    <citation type="submission" date="2009-11" db="EMBL/GenBank/DDBJ databases">
        <authorList>
            <consortium name="The Broad Institute Genome Sequencing Platform"/>
            <person name="Ward D."/>
            <person name="Feldgarden M."/>
            <person name="Earl A."/>
            <person name="Young S.K."/>
            <person name="Zeng Q."/>
            <person name="Koehrsen M."/>
            <person name="Alvarado L."/>
            <person name="Berlin A."/>
            <person name="Bochicchio J."/>
            <person name="Borenstein D."/>
            <person name="Chapman S.B."/>
            <person name="Chen Z."/>
            <person name="Engels R."/>
            <person name="Freedman E."/>
            <person name="Gellesch M."/>
            <person name="Goldberg J."/>
            <person name="Griggs A."/>
            <person name="Gujja S."/>
            <person name="Heilman E."/>
            <person name="Heiman D."/>
            <person name="Hepburn T."/>
            <person name="Howarth C."/>
            <person name="Jen D."/>
            <person name="Larson L."/>
            <person name="Lewis B."/>
            <person name="Mehta T."/>
            <person name="Park D."/>
            <person name="Pearson M."/>
            <person name="Roberts A."/>
            <person name="Saif S."/>
            <person name="Shea T."/>
            <person name="Shenoy N."/>
            <person name="Sisk P."/>
            <person name="Stolte C."/>
            <person name="Sykes S."/>
            <person name="Thomson T."/>
            <person name="Walk T."/>
            <person name="White J."/>
            <person name="Yandava C."/>
            <person name="Izard J."/>
            <person name="Baranova O.V."/>
            <person name="Blanton J.M."/>
            <person name="Tanner A.C."/>
            <person name="Dewhirst F.E."/>
            <person name="Haas B."/>
            <person name="Nusbaum C."/>
            <person name="Birren B."/>
        </authorList>
    </citation>
    <scope>NUCLEOTIDE SEQUENCE [LARGE SCALE GENOMIC DNA]</scope>
    <source>
        <strain evidence="2">1-1 BBBD Race 1</strain>
    </source>
</reference>
<protein>
    <submittedName>
        <fullName evidence="2 3">Uncharacterized protein</fullName>
    </submittedName>
</protein>
<keyword evidence="1" id="KW-0732">Signal</keyword>
<proteinExistence type="predicted"/>
<dbReference type="PANTHER" id="PTHR35204">
    <property type="entry name" value="YALI0A21131P"/>
    <property type="match status" value="1"/>
</dbReference>
<dbReference type="EnsemblFungi" id="PTTG_06962-t43_1">
    <property type="protein sequence ID" value="PTTG_06962-t43_1-p1"/>
    <property type="gene ID" value="PTTG_06962"/>
</dbReference>
<dbReference type="OrthoDB" id="10261782at2759"/>
<evidence type="ECO:0000313" key="4">
    <source>
        <dbReference type="Proteomes" id="UP000005240"/>
    </source>
</evidence>
<reference evidence="2" key="2">
    <citation type="submission" date="2016-05" db="EMBL/GenBank/DDBJ databases">
        <title>Comparative analysis highlights variable genome content of wheat rusts and divergence of the mating loci.</title>
        <authorList>
            <person name="Cuomo C.A."/>
            <person name="Bakkeren G."/>
            <person name="Szabo L."/>
            <person name="Khalil H."/>
            <person name="Joly D."/>
            <person name="Goldberg J."/>
            <person name="Young S."/>
            <person name="Zeng Q."/>
            <person name="Fellers J."/>
        </authorList>
    </citation>
    <scope>NUCLEOTIDE SEQUENCE [LARGE SCALE GENOMIC DNA]</scope>
    <source>
        <strain evidence="2">1-1 BBBD Race 1</strain>
    </source>
</reference>
<dbReference type="STRING" id="630390.A0A0C4F1J1"/>
<keyword evidence="4" id="KW-1185">Reference proteome</keyword>
<evidence type="ECO:0000256" key="1">
    <source>
        <dbReference type="SAM" id="SignalP"/>
    </source>
</evidence>
<accession>A0A0C4F1J1</accession>
<dbReference type="OMA" id="DEFCAIP"/>
<name>A0A0C4F1J1_PUCT1</name>